<keyword evidence="6" id="KW-0663">Pyridoxal phosphate</keyword>
<evidence type="ECO:0000256" key="1">
    <source>
        <dbReference type="ARBA" id="ARBA00001933"/>
    </source>
</evidence>
<evidence type="ECO:0000313" key="13">
    <source>
        <dbReference type="Proteomes" id="UP001500141"/>
    </source>
</evidence>
<reference evidence="13" key="1">
    <citation type="journal article" date="2019" name="Int. J. Syst. Evol. Microbiol.">
        <title>The Global Catalogue of Microorganisms (GCM) 10K type strain sequencing project: providing services to taxonomists for standard genome sequencing and annotation.</title>
        <authorList>
            <consortium name="The Broad Institute Genomics Platform"/>
            <consortium name="The Broad Institute Genome Sequencing Center for Infectious Disease"/>
            <person name="Wu L."/>
            <person name="Ma J."/>
        </authorList>
    </citation>
    <scope>NUCLEOTIDE SEQUENCE [LARGE SCALE GENOMIC DNA]</scope>
    <source>
        <strain evidence="13">JCM 18198</strain>
    </source>
</reference>
<evidence type="ECO:0000256" key="8">
    <source>
        <dbReference type="ARBA" id="ARBA00023014"/>
    </source>
</evidence>
<dbReference type="Proteomes" id="UP001500141">
    <property type="component" value="Unassembled WGS sequence"/>
</dbReference>
<sequence length="389" mass="43864">MLFFQRYKIAKFGPMKNIYLDNASTTALRPEVITEMTKVLTENFGNPSSSHAFGRSSKNLIELSRKSIAKQLNCNAKEIIFTSCGTEANNFIILSCIRDLKVNRIITSKIEHHAVLHTIEVFQKQFDIQVDYVNILEDGTVDYNDLEELLNDDKKTLVSLMHVNNEIGTVLNLEKVVSLCKNNNAYFHTDTVQSIGKTKIDLTELPIDFLVASAHKFHGPKGIGFAFIRKQIVLQPLLLGGEQEKGLRAGTESVHNIVGMAKALEISFEKLEQEKIKVSKLKRYLIEQLNLNFTEISFAGNPEDTFYNVINVILPFDENKTSMLLFQLDMNGIAVSRGSACQSGSVKPSHVLKAFLPKELLQKPNIRVSFSHNNTKDDIDYLIDILKKI</sequence>
<dbReference type="InterPro" id="IPR015421">
    <property type="entry name" value="PyrdxlP-dep_Trfase_major"/>
</dbReference>
<proteinExistence type="inferred from homology"/>
<dbReference type="Gene3D" id="3.90.1150.10">
    <property type="entry name" value="Aspartate Aminotransferase, domain 1"/>
    <property type="match status" value="1"/>
</dbReference>
<gene>
    <name evidence="12" type="ORF">GCM10023230_01830</name>
</gene>
<evidence type="ECO:0000256" key="10">
    <source>
        <dbReference type="RuleBase" id="RU004504"/>
    </source>
</evidence>
<dbReference type="InterPro" id="IPR015422">
    <property type="entry name" value="PyrdxlP-dep_Trfase_small"/>
</dbReference>
<dbReference type="Gene3D" id="1.10.260.50">
    <property type="match status" value="1"/>
</dbReference>
<dbReference type="InterPro" id="IPR015424">
    <property type="entry name" value="PyrdxlP-dep_Trfase"/>
</dbReference>
<evidence type="ECO:0000256" key="7">
    <source>
        <dbReference type="ARBA" id="ARBA00023004"/>
    </source>
</evidence>
<name>A0ABP8ZIE3_9FLAO</name>
<dbReference type="InterPro" id="IPR016454">
    <property type="entry name" value="Cysteine_dSase"/>
</dbReference>
<dbReference type="PIRSF" id="PIRSF005572">
    <property type="entry name" value="NifS"/>
    <property type="match status" value="1"/>
</dbReference>
<comment type="similarity">
    <text evidence="2">Belongs to the class-V pyridoxal-phosphate-dependent aminotransferase family. NifS/IscS subfamily.</text>
</comment>
<dbReference type="Pfam" id="PF00266">
    <property type="entry name" value="Aminotran_5"/>
    <property type="match status" value="1"/>
</dbReference>
<evidence type="ECO:0000256" key="5">
    <source>
        <dbReference type="ARBA" id="ARBA00022723"/>
    </source>
</evidence>
<dbReference type="EC" id="2.8.1.7" evidence="3"/>
<comment type="cofactor">
    <cofactor evidence="1 10">
        <name>pyridoxal 5'-phosphate</name>
        <dbReference type="ChEBI" id="CHEBI:597326"/>
    </cofactor>
</comment>
<evidence type="ECO:0000256" key="6">
    <source>
        <dbReference type="ARBA" id="ARBA00022898"/>
    </source>
</evidence>
<dbReference type="PANTHER" id="PTHR11601:SF34">
    <property type="entry name" value="CYSTEINE DESULFURASE"/>
    <property type="match status" value="1"/>
</dbReference>
<accession>A0ABP8ZIE3</accession>
<dbReference type="Gene3D" id="3.40.640.10">
    <property type="entry name" value="Type I PLP-dependent aspartate aminotransferase-like (Major domain)"/>
    <property type="match status" value="1"/>
</dbReference>
<evidence type="ECO:0000313" key="12">
    <source>
        <dbReference type="EMBL" id="GAA4757622.1"/>
    </source>
</evidence>
<comment type="catalytic activity">
    <reaction evidence="9">
        <text>(sulfur carrier)-H + L-cysteine = (sulfur carrier)-SH + L-alanine</text>
        <dbReference type="Rhea" id="RHEA:43892"/>
        <dbReference type="Rhea" id="RHEA-COMP:14737"/>
        <dbReference type="Rhea" id="RHEA-COMP:14739"/>
        <dbReference type="ChEBI" id="CHEBI:29917"/>
        <dbReference type="ChEBI" id="CHEBI:35235"/>
        <dbReference type="ChEBI" id="CHEBI:57972"/>
        <dbReference type="ChEBI" id="CHEBI:64428"/>
        <dbReference type="EC" id="2.8.1.7"/>
    </reaction>
</comment>
<evidence type="ECO:0000256" key="9">
    <source>
        <dbReference type="ARBA" id="ARBA00050776"/>
    </source>
</evidence>
<evidence type="ECO:0000256" key="2">
    <source>
        <dbReference type="ARBA" id="ARBA00006490"/>
    </source>
</evidence>
<protein>
    <recommendedName>
        <fullName evidence="3">cysteine desulfurase</fullName>
        <ecNumber evidence="3">2.8.1.7</ecNumber>
    </recommendedName>
</protein>
<dbReference type="PROSITE" id="PS00595">
    <property type="entry name" value="AA_TRANSFER_CLASS_5"/>
    <property type="match status" value="1"/>
</dbReference>
<dbReference type="InterPro" id="IPR000192">
    <property type="entry name" value="Aminotrans_V_dom"/>
</dbReference>
<organism evidence="12 13">
    <name type="scientific">Flavobacterium hankyongi</name>
    <dbReference type="NCBI Taxonomy" id="1176532"/>
    <lineage>
        <taxon>Bacteria</taxon>
        <taxon>Pseudomonadati</taxon>
        <taxon>Bacteroidota</taxon>
        <taxon>Flavobacteriia</taxon>
        <taxon>Flavobacteriales</taxon>
        <taxon>Flavobacteriaceae</taxon>
        <taxon>Flavobacterium</taxon>
    </lineage>
</organism>
<keyword evidence="5" id="KW-0479">Metal-binding</keyword>
<keyword evidence="8" id="KW-0411">Iron-sulfur</keyword>
<evidence type="ECO:0000259" key="11">
    <source>
        <dbReference type="Pfam" id="PF00266"/>
    </source>
</evidence>
<keyword evidence="13" id="KW-1185">Reference proteome</keyword>
<dbReference type="InterPro" id="IPR020578">
    <property type="entry name" value="Aminotrans_V_PyrdxlP_BS"/>
</dbReference>
<keyword evidence="4" id="KW-0808">Transferase</keyword>
<dbReference type="SUPFAM" id="SSF53383">
    <property type="entry name" value="PLP-dependent transferases"/>
    <property type="match status" value="1"/>
</dbReference>
<comment type="caution">
    <text evidence="12">The sequence shown here is derived from an EMBL/GenBank/DDBJ whole genome shotgun (WGS) entry which is preliminary data.</text>
</comment>
<evidence type="ECO:0000256" key="3">
    <source>
        <dbReference type="ARBA" id="ARBA00012239"/>
    </source>
</evidence>
<evidence type="ECO:0000256" key="4">
    <source>
        <dbReference type="ARBA" id="ARBA00022679"/>
    </source>
</evidence>
<dbReference type="PANTHER" id="PTHR11601">
    <property type="entry name" value="CYSTEINE DESULFURYLASE FAMILY MEMBER"/>
    <property type="match status" value="1"/>
</dbReference>
<dbReference type="EMBL" id="BAABIP010000005">
    <property type="protein sequence ID" value="GAA4757622.1"/>
    <property type="molecule type" value="Genomic_DNA"/>
</dbReference>
<keyword evidence="7" id="KW-0408">Iron</keyword>
<feature type="domain" description="Aminotransferase class V" evidence="11">
    <location>
        <begin position="18"/>
        <end position="382"/>
    </location>
</feature>